<protein>
    <submittedName>
        <fullName evidence="1">Uncharacterized protein</fullName>
    </submittedName>
</protein>
<organism evidence="1 2">
    <name type="scientific">Chaenocephalus aceratus</name>
    <name type="common">Blackfin icefish</name>
    <name type="synonym">Chaenichthys aceratus</name>
    <dbReference type="NCBI Taxonomy" id="36190"/>
    <lineage>
        <taxon>Eukaryota</taxon>
        <taxon>Metazoa</taxon>
        <taxon>Chordata</taxon>
        <taxon>Craniata</taxon>
        <taxon>Vertebrata</taxon>
        <taxon>Euteleostomi</taxon>
        <taxon>Actinopterygii</taxon>
        <taxon>Neopterygii</taxon>
        <taxon>Teleostei</taxon>
        <taxon>Neoteleostei</taxon>
        <taxon>Acanthomorphata</taxon>
        <taxon>Eupercaria</taxon>
        <taxon>Perciformes</taxon>
        <taxon>Notothenioidei</taxon>
        <taxon>Channichthyidae</taxon>
        <taxon>Chaenocephalus</taxon>
    </lineage>
</organism>
<dbReference type="EMBL" id="CM043793">
    <property type="protein sequence ID" value="KAI4821141.1"/>
    <property type="molecule type" value="Genomic_DNA"/>
</dbReference>
<comment type="caution">
    <text evidence="1">The sequence shown here is derived from an EMBL/GenBank/DDBJ whole genome shotgun (WGS) entry which is preliminary data.</text>
</comment>
<sequence length="171" mass="19854">MSFMEETKTEPETVVKEEIPSNRENPYKQKNLPKKQSSNWLRPWTIPPDCSRFDSSGNLSPASSQLSSEPEERRDPENPPSTLRPPHESQKSSWNEEEHEEEFEKELHPLPEPGSNKDLHESLMILPKPILDNQDKAKMCFFEDGPPPCSPSKVRWLKAYNRVRVQLLEYA</sequence>
<keyword evidence="2" id="KW-1185">Reference proteome</keyword>
<dbReference type="Proteomes" id="UP001057452">
    <property type="component" value="Chromosome 9"/>
</dbReference>
<reference evidence="1" key="1">
    <citation type="submission" date="2022-05" db="EMBL/GenBank/DDBJ databases">
        <title>Chromosome-level genome of Chaenocephalus aceratus.</title>
        <authorList>
            <person name="Park H."/>
        </authorList>
    </citation>
    <scope>NUCLEOTIDE SEQUENCE</scope>
    <source>
        <strain evidence="1">KU_202001</strain>
    </source>
</reference>
<evidence type="ECO:0000313" key="1">
    <source>
        <dbReference type="EMBL" id="KAI4821141.1"/>
    </source>
</evidence>
<proteinExistence type="predicted"/>
<gene>
    <name evidence="1" type="ORF">KUCAC02_029089</name>
</gene>
<evidence type="ECO:0000313" key="2">
    <source>
        <dbReference type="Proteomes" id="UP001057452"/>
    </source>
</evidence>
<accession>A0ACB9X5N1</accession>
<name>A0ACB9X5N1_CHAAC</name>